<evidence type="ECO:0000313" key="2">
    <source>
        <dbReference type="Proteomes" id="UP000515756"/>
    </source>
</evidence>
<gene>
    <name evidence="1" type="ORF">WP2W18E01_23960</name>
</gene>
<reference evidence="1 2" key="1">
    <citation type="submission" date="2019-12" db="EMBL/GenBank/DDBJ databases">
        <title>complete genome sequences of Aeromonas caviae str. WP2-W18-ESBL-01 isolated from wastewater treatment plant effluent.</title>
        <authorList>
            <person name="Sekizuka T."/>
            <person name="Itokawa K."/>
            <person name="Yatsu K."/>
            <person name="Inamine Y."/>
            <person name="Kuroda M."/>
        </authorList>
    </citation>
    <scope>NUCLEOTIDE SEQUENCE [LARGE SCALE GENOMIC DNA]</scope>
    <source>
        <strain evidence="1 2">WP2-W18-ESBL-01</strain>
    </source>
</reference>
<sequence>MTQYHPIKPLLIASCGQYHWSVDQHASHMCTLNSREVA</sequence>
<protein>
    <submittedName>
        <fullName evidence="1">Uncharacterized protein</fullName>
    </submittedName>
</protein>
<dbReference type="Proteomes" id="UP000515756">
    <property type="component" value="Chromosome"/>
</dbReference>
<proteinExistence type="predicted"/>
<dbReference type="AlphaFoldDB" id="A0A6S4T6S7"/>
<name>A0A6S4T6S7_AERCA</name>
<accession>A0A6S4T6S7</accession>
<organism evidence="1 2">
    <name type="scientific">Aeromonas caviae</name>
    <name type="common">Aeromonas punctata</name>
    <dbReference type="NCBI Taxonomy" id="648"/>
    <lineage>
        <taxon>Bacteria</taxon>
        <taxon>Pseudomonadati</taxon>
        <taxon>Pseudomonadota</taxon>
        <taxon>Gammaproteobacteria</taxon>
        <taxon>Aeromonadales</taxon>
        <taxon>Aeromonadaceae</taxon>
        <taxon>Aeromonas</taxon>
    </lineage>
</organism>
<evidence type="ECO:0000313" key="1">
    <source>
        <dbReference type="EMBL" id="BBQ30814.1"/>
    </source>
</evidence>
<dbReference type="EMBL" id="AP021927">
    <property type="protein sequence ID" value="BBQ30814.1"/>
    <property type="molecule type" value="Genomic_DNA"/>
</dbReference>